<dbReference type="GO" id="GO:0015562">
    <property type="term" value="F:efflux transmembrane transporter activity"/>
    <property type="evidence" value="ECO:0007669"/>
    <property type="project" value="TreeGrafter"/>
</dbReference>
<feature type="coiled-coil region" evidence="4">
    <location>
        <begin position="102"/>
        <end position="160"/>
    </location>
</feature>
<dbReference type="Gene3D" id="2.40.420.20">
    <property type="match status" value="1"/>
</dbReference>
<evidence type="ECO:0000259" key="7">
    <source>
        <dbReference type="Pfam" id="PF25954"/>
    </source>
</evidence>
<proteinExistence type="inferred from homology"/>
<feature type="domain" description="Multidrug resistance protein MdtA-like alpha-helical hairpin" evidence="5">
    <location>
        <begin position="96"/>
        <end position="156"/>
    </location>
</feature>
<comment type="similarity">
    <text evidence="2">Belongs to the membrane fusion protein (MFP) (TC 8.A.1) family.</text>
</comment>
<dbReference type="KEGG" id="afy:BW247_08940"/>
<protein>
    <submittedName>
        <fullName evidence="9">Uncharacterized protein</fullName>
    </submittedName>
</protein>
<dbReference type="Pfam" id="PF25967">
    <property type="entry name" value="RND-MFP_C"/>
    <property type="match status" value="1"/>
</dbReference>
<dbReference type="InterPro" id="IPR006143">
    <property type="entry name" value="RND_pump_MFP"/>
</dbReference>
<dbReference type="EMBL" id="CP019434">
    <property type="protein sequence ID" value="APZ43202.1"/>
    <property type="molecule type" value="Genomic_DNA"/>
</dbReference>
<gene>
    <name evidence="9" type="ORF">BW247_08940</name>
</gene>
<sequence length="363" mass="38583">MLIFVIIVYGGVIGFNRFITGKFLSAMASMPPPAVGVSVAKAKAQTWAEKLQATASLSAEQGTMLTSQSSGTVTALHFESGQTVRKGTLLVQLNDNVARTQLASAQAKLLNAKQQMQRQRKLYAHQATSESNLQAAEASYREAQAAVQSAQATLANLQVRAPFNGHLGIRQVSLGQYVQPGTDIVDIQQWNPLRVDFSLPQGDLSRVAVGNTVELSVSGLPHAHFAGKVTALGSSVNNSTRTVSVQAKIDNSKDQLRPGMFGQVTLRLAQQRKVIAVPTIAITYSTYGSYVYVVKHTDKGRIAKQVIVKTGPTQGNYVDVTHGLKPGETVVIAGQVSLYPGAHVKIVPAPKGLLDTATATAGN</sequence>
<feature type="domain" description="Multidrug resistance protein MdtA-like barrel-sandwich hybrid" evidence="6">
    <location>
        <begin position="65"/>
        <end position="182"/>
    </location>
</feature>
<evidence type="ECO:0000256" key="1">
    <source>
        <dbReference type="ARBA" id="ARBA00004196"/>
    </source>
</evidence>
<dbReference type="RefSeq" id="WP_076836843.1">
    <property type="nucleotide sequence ID" value="NZ_CP019434.1"/>
</dbReference>
<dbReference type="Gene3D" id="2.40.30.170">
    <property type="match status" value="1"/>
</dbReference>
<feature type="domain" description="CusB-like beta-barrel" evidence="7">
    <location>
        <begin position="195"/>
        <end position="267"/>
    </location>
</feature>
<dbReference type="PANTHER" id="PTHR30469:SF11">
    <property type="entry name" value="BLL4320 PROTEIN"/>
    <property type="match status" value="1"/>
</dbReference>
<keyword evidence="3" id="KW-0813">Transport</keyword>
<dbReference type="InterPro" id="IPR058624">
    <property type="entry name" value="MdtA-like_HH"/>
</dbReference>
<feature type="domain" description="Multidrug resistance protein MdtA-like C-terminal permuted SH3" evidence="8">
    <location>
        <begin position="274"/>
        <end position="334"/>
    </location>
</feature>
<dbReference type="FunFam" id="2.40.30.170:FF:000010">
    <property type="entry name" value="Efflux RND transporter periplasmic adaptor subunit"/>
    <property type="match status" value="1"/>
</dbReference>
<evidence type="ECO:0000256" key="4">
    <source>
        <dbReference type="SAM" id="Coils"/>
    </source>
</evidence>
<dbReference type="Pfam" id="PF25954">
    <property type="entry name" value="Beta-barrel_RND_2"/>
    <property type="match status" value="1"/>
</dbReference>
<evidence type="ECO:0000256" key="2">
    <source>
        <dbReference type="ARBA" id="ARBA00009477"/>
    </source>
</evidence>
<dbReference type="InterPro" id="IPR058627">
    <property type="entry name" value="MdtA-like_C"/>
</dbReference>
<organism evidence="9 10">
    <name type="scientific">Acidihalobacter ferrooxydans</name>
    <dbReference type="NCBI Taxonomy" id="1765967"/>
    <lineage>
        <taxon>Bacteria</taxon>
        <taxon>Pseudomonadati</taxon>
        <taxon>Pseudomonadota</taxon>
        <taxon>Gammaproteobacteria</taxon>
        <taxon>Chromatiales</taxon>
        <taxon>Ectothiorhodospiraceae</taxon>
        <taxon>Acidihalobacter</taxon>
    </lineage>
</organism>
<accession>A0A1P8UH74</accession>
<dbReference type="AlphaFoldDB" id="A0A1P8UH74"/>
<dbReference type="SUPFAM" id="SSF111369">
    <property type="entry name" value="HlyD-like secretion proteins"/>
    <property type="match status" value="1"/>
</dbReference>
<evidence type="ECO:0000259" key="8">
    <source>
        <dbReference type="Pfam" id="PF25967"/>
    </source>
</evidence>
<dbReference type="Pfam" id="PF25876">
    <property type="entry name" value="HH_MFP_RND"/>
    <property type="match status" value="1"/>
</dbReference>
<dbReference type="Gene3D" id="1.10.287.470">
    <property type="entry name" value="Helix hairpin bin"/>
    <property type="match status" value="1"/>
</dbReference>
<keyword evidence="10" id="KW-1185">Reference proteome</keyword>
<comment type="subcellular location">
    <subcellularLocation>
        <location evidence="1">Cell envelope</location>
    </subcellularLocation>
</comment>
<dbReference type="OrthoDB" id="9806939at2"/>
<dbReference type="InterPro" id="IPR058625">
    <property type="entry name" value="MdtA-like_BSH"/>
</dbReference>
<evidence type="ECO:0000313" key="10">
    <source>
        <dbReference type="Proteomes" id="UP000243807"/>
    </source>
</evidence>
<dbReference type="STRING" id="1765967.BW247_08940"/>
<evidence type="ECO:0000259" key="5">
    <source>
        <dbReference type="Pfam" id="PF25876"/>
    </source>
</evidence>
<dbReference type="PANTHER" id="PTHR30469">
    <property type="entry name" value="MULTIDRUG RESISTANCE PROTEIN MDTA"/>
    <property type="match status" value="1"/>
</dbReference>
<dbReference type="Proteomes" id="UP000243807">
    <property type="component" value="Chromosome"/>
</dbReference>
<dbReference type="GO" id="GO:1990281">
    <property type="term" value="C:efflux pump complex"/>
    <property type="evidence" value="ECO:0007669"/>
    <property type="project" value="TreeGrafter"/>
</dbReference>
<dbReference type="Pfam" id="PF25917">
    <property type="entry name" value="BSH_RND"/>
    <property type="match status" value="1"/>
</dbReference>
<evidence type="ECO:0000313" key="9">
    <source>
        <dbReference type="EMBL" id="APZ43202.1"/>
    </source>
</evidence>
<dbReference type="NCBIfam" id="TIGR01730">
    <property type="entry name" value="RND_mfp"/>
    <property type="match status" value="1"/>
</dbReference>
<reference evidence="9 10" key="1">
    <citation type="submission" date="2017-01" db="EMBL/GenBank/DDBJ databases">
        <title>Draft sequence of Acidihalobacter ferrooxidans strain DSM 14175 (strain V8).</title>
        <authorList>
            <person name="Khaleque H.N."/>
            <person name="Ramsay J.P."/>
            <person name="Murphy R.J.T."/>
            <person name="Kaksonen A.H."/>
            <person name="Boxall N.J."/>
            <person name="Watkin E.L.J."/>
        </authorList>
    </citation>
    <scope>NUCLEOTIDE SEQUENCE [LARGE SCALE GENOMIC DNA]</scope>
    <source>
        <strain evidence="9 10">V8</strain>
    </source>
</reference>
<name>A0A1P8UH74_9GAMM</name>
<evidence type="ECO:0000256" key="3">
    <source>
        <dbReference type="ARBA" id="ARBA00022448"/>
    </source>
</evidence>
<evidence type="ECO:0000259" key="6">
    <source>
        <dbReference type="Pfam" id="PF25917"/>
    </source>
</evidence>
<dbReference type="InterPro" id="IPR058792">
    <property type="entry name" value="Beta-barrel_RND_2"/>
</dbReference>
<keyword evidence="4" id="KW-0175">Coiled coil</keyword>
<dbReference type="Gene3D" id="2.40.50.100">
    <property type="match status" value="1"/>
</dbReference>